<dbReference type="Proteomes" id="UP000054279">
    <property type="component" value="Unassembled WGS sequence"/>
</dbReference>
<name>A0A0C9W4F9_SPHS4</name>
<proteinExistence type="predicted"/>
<dbReference type="EMBL" id="KN837108">
    <property type="protein sequence ID" value="KIJ46266.1"/>
    <property type="molecule type" value="Genomic_DNA"/>
</dbReference>
<evidence type="ECO:0000313" key="1">
    <source>
        <dbReference type="EMBL" id="KIJ46266.1"/>
    </source>
</evidence>
<reference evidence="1 2" key="1">
    <citation type="submission" date="2014-06" db="EMBL/GenBank/DDBJ databases">
        <title>Evolutionary Origins and Diversification of the Mycorrhizal Mutualists.</title>
        <authorList>
            <consortium name="DOE Joint Genome Institute"/>
            <consortium name="Mycorrhizal Genomics Consortium"/>
            <person name="Kohler A."/>
            <person name="Kuo A."/>
            <person name="Nagy L.G."/>
            <person name="Floudas D."/>
            <person name="Copeland A."/>
            <person name="Barry K.W."/>
            <person name="Cichocki N."/>
            <person name="Veneault-Fourrey C."/>
            <person name="LaButti K."/>
            <person name="Lindquist E.A."/>
            <person name="Lipzen A."/>
            <person name="Lundell T."/>
            <person name="Morin E."/>
            <person name="Murat C."/>
            <person name="Riley R."/>
            <person name="Ohm R."/>
            <person name="Sun H."/>
            <person name="Tunlid A."/>
            <person name="Henrissat B."/>
            <person name="Grigoriev I.V."/>
            <person name="Hibbett D.S."/>
            <person name="Martin F."/>
        </authorList>
    </citation>
    <scope>NUCLEOTIDE SEQUENCE [LARGE SCALE GENOMIC DNA]</scope>
    <source>
        <strain evidence="1 2">SS14</strain>
    </source>
</reference>
<dbReference type="HOGENOM" id="CLU_2361083_0_0_1"/>
<dbReference type="AlphaFoldDB" id="A0A0C9W4F9"/>
<keyword evidence="2" id="KW-1185">Reference proteome</keyword>
<evidence type="ECO:0000313" key="2">
    <source>
        <dbReference type="Proteomes" id="UP000054279"/>
    </source>
</evidence>
<sequence>MKQSGLVQKVQAMGLNIAKPALTVERLNELQGSGKASNSFATSMLTETIEGETTMTEYDFQGAVATTYGDVYLSRLDPHCLSIQPDHRLWQPELMG</sequence>
<accession>A0A0C9W4F9</accession>
<organism evidence="1 2">
    <name type="scientific">Sphaerobolus stellatus (strain SS14)</name>
    <dbReference type="NCBI Taxonomy" id="990650"/>
    <lineage>
        <taxon>Eukaryota</taxon>
        <taxon>Fungi</taxon>
        <taxon>Dikarya</taxon>
        <taxon>Basidiomycota</taxon>
        <taxon>Agaricomycotina</taxon>
        <taxon>Agaricomycetes</taxon>
        <taxon>Phallomycetidae</taxon>
        <taxon>Geastrales</taxon>
        <taxon>Sphaerobolaceae</taxon>
        <taxon>Sphaerobolus</taxon>
    </lineage>
</organism>
<protein>
    <submittedName>
        <fullName evidence="1">Uncharacterized protein</fullName>
    </submittedName>
</protein>
<gene>
    <name evidence="1" type="ORF">M422DRAFT_250316</name>
</gene>